<evidence type="ECO:0008006" key="3">
    <source>
        <dbReference type="Google" id="ProtNLM"/>
    </source>
</evidence>
<sequence>MGEKYVDIKNSNSMEKFTVQLMDPLLYDKLYILAAEYSISVETLINIAIKRFIEDIDFVRSLRVGKTI</sequence>
<proteinExistence type="predicted"/>
<reference evidence="1 2" key="1">
    <citation type="submission" date="2016-07" db="EMBL/GenBank/DDBJ databases">
        <title>Characterization of isolates of Eisenbergiella tayi derived from blood cultures, using whole genome sequencing.</title>
        <authorList>
            <person name="Burdz T."/>
            <person name="Wiebe D."/>
            <person name="Huynh C."/>
            <person name="Bernard K."/>
        </authorList>
    </citation>
    <scope>NUCLEOTIDE SEQUENCE [LARGE SCALE GENOMIC DNA]</scope>
    <source>
        <strain evidence="1 2">NML 120489</strain>
    </source>
</reference>
<gene>
    <name evidence="1" type="ORF">BEH84_03861</name>
</gene>
<protein>
    <recommendedName>
        <fullName evidence="3">CopG family transcriptional regulator</fullName>
    </recommendedName>
</protein>
<dbReference type="AlphaFoldDB" id="A0A1E3ALG0"/>
<organism evidence="1 2">
    <name type="scientific">Eisenbergiella tayi</name>
    <dbReference type="NCBI Taxonomy" id="1432052"/>
    <lineage>
        <taxon>Bacteria</taxon>
        <taxon>Bacillati</taxon>
        <taxon>Bacillota</taxon>
        <taxon>Clostridia</taxon>
        <taxon>Lachnospirales</taxon>
        <taxon>Lachnospiraceae</taxon>
        <taxon>Eisenbergiella</taxon>
    </lineage>
</organism>
<dbReference type="RefSeq" id="WP_069158041.1">
    <property type="nucleotide sequence ID" value="NZ_DBGDOY010000039.1"/>
</dbReference>
<dbReference type="EMBL" id="MCGI01000004">
    <property type="protein sequence ID" value="ODM09494.1"/>
    <property type="molecule type" value="Genomic_DNA"/>
</dbReference>
<accession>A0A1E3ALG0</accession>
<evidence type="ECO:0000313" key="1">
    <source>
        <dbReference type="EMBL" id="ODM09494.1"/>
    </source>
</evidence>
<dbReference type="Proteomes" id="UP000095003">
    <property type="component" value="Unassembled WGS sequence"/>
</dbReference>
<name>A0A1E3ALG0_9FIRM</name>
<comment type="caution">
    <text evidence="1">The sequence shown here is derived from an EMBL/GenBank/DDBJ whole genome shotgun (WGS) entry which is preliminary data.</text>
</comment>
<dbReference type="GeneID" id="93301830"/>
<evidence type="ECO:0000313" key="2">
    <source>
        <dbReference type="Proteomes" id="UP000095003"/>
    </source>
</evidence>